<feature type="compositionally biased region" description="Basic residues" evidence="1">
    <location>
        <begin position="169"/>
        <end position="183"/>
    </location>
</feature>
<evidence type="ECO:0000313" key="2">
    <source>
        <dbReference type="EMBL" id="MDO5987125.1"/>
    </source>
</evidence>
<feature type="region of interest" description="Disordered" evidence="1">
    <location>
        <begin position="161"/>
        <end position="183"/>
    </location>
</feature>
<accession>A0ABT8WZM6</accession>
<gene>
    <name evidence="2" type="ORF">Q4Q39_06930</name>
</gene>
<evidence type="ECO:0000256" key="1">
    <source>
        <dbReference type="SAM" id="MobiDB-lite"/>
    </source>
</evidence>
<reference evidence="2" key="1">
    <citation type="submission" date="2023-07" db="EMBL/GenBank/DDBJ databases">
        <title>Two novel species in the genus Flavivirga.</title>
        <authorList>
            <person name="Kwon K."/>
        </authorList>
    </citation>
    <scope>NUCLEOTIDE SEQUENCE</scope>
    <source>
        <strain evidence="2">KACC 14157</strain>
    </source>
</reference>
<comment type="caution">
    <text evidence="2">The sequence shown here is derived from an EMBL/GenBank/DDBJ whole genome shotgun (WGS) entry which is preliminary data.</text>
</comment>
<dbReference type="EMBL" id="JAUOEM010000002">
    <property type="protein sequence ID" value="MDO5987125.1"/>
    <property type="molecule type" value="Genomic_DNA"/>
</dbReference>
<dbReference type="Gene3D" id="1.25.40.10">
    <property type="entry name" value="Tetratricopeptide repeat domain"/>
    <property type="match status" value="1"/>
</dbReference>
<dbReference type="InterPro" id="IPR011990">
    <property type="entry name" value="TPR-like_helical_dom_sf"/>
</dbReference>
<dbReference type="RefSeq" id="WP_303281670.1">
    <property type="nucleotide sequence ID" value="NZ_BAABCZ010000005.1"/>
</dbReference>
<protein>
    <recommendedName>
        <fullName evidence="4">Tetratricopeptide repeat protein</fullName>
    </recommendedName>
</protein>
<proteinExistence type="predicted"/>
<sequence length="183" mass="21703">MRLTLADSYYLKAKAATSGFCSDWEEVCEALNYALSYDENHCASLCLLGEIYAKHLSMPEKAFECFDKVIAIDTNYENVYYMYIKYLIWYNKADRAKKLVDFSQTIETISKAEINWLSSYIEETLGNYKTCLKYLKEAKKHCYNDHYYDFMIDEQKRVEKKMKLDKNKKVPKKAKKSKKKKKK</sequence>
<organism evidence="2 3">
    <name type="scientific">Flavivirga amylovorans</name>
    <dbReference type="NCBI Taxonomy" id="870486"/>
    <lineage>
        <taxon>Bacteria</taxon>
        <taxon>Pseudomonadati</taxon>
        <taxon>Bacteroidota</taxon>
        <taxon>Flavobacteriia</taxon>
        <taxon>Flavobacteriales</taxon>
        <taxon>Flavobacteriaceae</taxon>
        <taxon>Flavivirga</taxon>
    </lineage>
</organism>
<dbReference type="SUPFAM" id="SSF48452">
    <property type="entry name" value="TPR-like"/>
    <property type="match status" value="1"/>
</dbReference>
<name>A0ABT8WZM6_9FLAO</name>
<evidence type="ECO:0000313" key="3">
    <source>
        <dbReference type="Proteomes" id="UP001176891"/>
    </source>
</evidence>
<evidence type="ECO:0008006" key="4">
    <source>
        <dbReference type="Google" id="ProtNLM"/>
    </source>
</evidence>
<keyword evidence="3" id="KW-1185">Reference proteome</keyword>
<dbReference type="Proteomes" id="UP001176891">
    <property type="component" value="Unassembled WGS sequence"/>
</dbReference>